<accession>A0ACC1J1M8</accession>
<reference evidence="1" key="1">
    <citation type="submission" date="2022-07" db="EMBL/GenBank/DDBJ databases">
        <title>Phylogenomic reconstructions and comparative analyses of Kickxellomycotina fungi.</title>
        <authorList>
            <person name="Reynolds N.K."/>
            <person name="Stajich J.E."/>
            <person name="Barry K."/>
            <person name="Grigoriev I.V."/>
            <person name="Crous P."/>
            <person name="Smith M.E."/>
        </authorList>
    </citation>
    <scope>NUCLEOTIDE SEQUENCE</scope>
    <source>
        <strain evidence="1">NRRL 5244</strain>
    </source>
</reference>
<evidence type="ECO:0000313" key="2">
    <source>
        <dbReference type="Proteomes" id="UP001150603"/>
    </source>
</evidence>
<comment type="caution">
    <text evidence="1">The sequence shown here is derived from an EMBL/GenBank/DDBJ whole genome shotgun (WGS) entry which is preliminary data.</text>
</comment>
<name>A0ACC1J1M8_9FUNG</name>
<feature type="non-terminal residue" evidence="1">
    <location>
        <position position="121"/>
    </location>
</feature>
<organism evidence="1 2">
    <name type="scientific">Linderina macrospora</name>
    <dbReference type="NCBI Taxonomy" id="4868"/>
    <lineage>
        <taxon>Eukaryota</taxon>
        <taxon>Fungi</taxon>
        <taxon>Fungi incertae sedis</taxon>
        <taxon>Zoopagomycota</taxon>
        <taxon>Kickxellomycotina</taxon>
        <taxon>Kickxellomycetes</taxon>
        <taxon>Kickxellales</taxon>
        <taxon>Kickxellaceae</taxon>
        <taxon>Linderina</taxon>
    </lineage>
</organism>
<dbReference type="EMBL" id="JANBPW010004857">
    <property type="protein sequence ID" value="KAJ1933925.1"/>
    <property type="molecule type" value="Genomic_DNA"/>
</dbReference>
<proteinExistence type="predicted"/>
<dbReference type="Proteomes" id="UP001150603">
    <property type="component" value="Unassembled WGS sequence"/>
</dbReference>
<evidence type="ECO:0000313" key="1">
    <source>
        <dbReference type="EMBL" id="KAJ1933925.1"/>
    </source>
</evidence>
<keyword evidence="2" id="KW-1185">Reference proteome</keyword>
<gene>
    <name evidence="1" type="ORF">FBU59_005863</name>
</gene>
<protein>
    <submittedName>
        <fullName evidence="1">Uncharacterized protein</fullName>
    </submittedName>
</protein>
<sequence>MTTPELVEAVRKFPQSRTSCDESGSMASRKPQQRTQQYKRNGSFSMALMQNRMSAPFSEEEAEQEMGYLFDDQAGASPIATPTVAWQRISQGTGGDDEMVGIRRGSVLATTISAPVTMQLP</sequence>